<accession>A0ABW0N1W1</accession>
<dbReference type="PANTHER" id="PTHR31566:SF0">
    <property type="entry name" value="CYTOCHROME C BIOGENESIS PROTEIN CCS1, CHLOROPLASTIC"/>
    <property type="match status" value="1"/>
</dbReference>
<reference evidence="10" key="1">
    <citation type="journal article" date="2019" name="Int. J. Syst. Evol. Microbiol.">
        <title>The Global Catalogue of Microorganisms (GCM) 10K type strain sequencing project: providing services to taxonomists for standard genome sequencing and annotation.</title>
        <authorList>
            <consortium name="The Broad Institute Genomics Platform"/>
            <consortium name="The Broad Institute Genome Sequencing Center for Infectious Disease"/>
            <person name="Wu L."/>
            <person name="Ma J."/>
        </authorList>
    </citation>
    <scope>NUCLEOTIDE SEQUENCE [LARGE SCALE GENOMIC DNA]</scope>
    <source>
        <strain evidence="10">KACC 13778</strain>
    </source>
</reference>
<sequence>MRTAVVLLALVAAAAIPGSLLPQRNVASDPSAVASFYAENPGLAPWLDRFQLFDVYASAWFASIYLLLLVSMVGCVLPRSARLWRSVRSAPPAAPRHLGRMDRYVAWTSDVPSDEVVARAEATVRGLGYRVEVAGTEVRGERGYLREVGNLMFHLSLLVLLVGVGAGRLFGFEGRVALVEGASFTNLRSQYDAFTPSVWTDVDGLEPFSFTLDDFDATFESGSVDAGAPRSFLADLTVTREGSDPETVQVRPNDPLDVNETKAFLTGHGYAPKVTVTDGEGNVAYSGPVMFLPLDQTYTSEGVVKVPDAVPTQLGFEGLFLPTGVIDDLGPRSVFPDDLNPLLVLTAFTGDLQMDDGAAQSVFTLDKGGMKQARGADGEPFKRALAVGETMRLPGGEGTLRFDGVARFANFQIAYDPGKEISLVAGVLLLVGLTASLAIRRRHLWVRVGPTGEVEVAARSVTRRPLPAGEVDRLLTALDAPRHTSSPTPTPEKETL</sequence>
<feature type="transmembrane region" description="Helical" evidence="7">
    <location>
        <begin position="151"/>
        <end position="170"/>
    </location>
</feature>
<evidence type="ECO:0000256" key="4">
    <source>
        <dbReference type="ARBA" id="ARBA00022989"/>
    </source>
</evidence>
<feature type="transmembrane region" description="Helical" evidence="7">
    <location>
        <begin position="58"/>
        <end position="78"/>
    </location>
</feature>
<keyword evidence="5 7" id="KW-0472">Membrane</keyword>
<comment type="subcellular location">
    <subcellularLocation>
        <location evidence="1">Membrane</location>
        <topology evidence="1">Multi-pass membrane protein</topology>
    </subcellularLocation>
</comment>
<evidence type="ECO:0000256" key="5">
    <source>
        <dbReference type="ARBA" id="ARBA00023136"/>
    </source>
</evidence>
<dbReference type="EMBL" id="JBHSMD010000005">
    <property type="protein sequence ID" value="MFC5494596.1"/>
    <property type="molecule type" value="Genomic_DNA"/>
</dbReference>
<feature type="domain" description="ResB-like" evidence="8">
    <location>
        <begin position="1"/>
        <end position="463"/>
    </location>
</feature>
<evidence type="ECO:0000313" key="9">
    <source>
        <dbReference type="EMBL" id="MFC5494596.1"/>
    </source>
</evidence>
<evidence type="ECO:0000256" key="7">
    <source>
        <dbReference type="SAM" id="Phobius"/>
    </source>
</evidence>
<keyword evidence="3" id="KW-0201">Cytochrome c-type biogenesis</keyword>
<dbReference type="InterPro" id="IPR007816">
    <property type="entry name" value="ResB-like_domain"/>
</dbReference>
<evidence type="ECO:0000259" key="8">
    <source>
        <dbReference type="Pfam" id="PF05140"/>
    </source>
</evidence>
<organism evidence="9 10">
    <name type="scientific">Nocardioides caricicola</name>
    <dbReference type="NCBI Taxonomy" id="634770"/>
    <lineage>
        <taxon>Bacteria</taxon>
        <taxon>Bacillati</taxon>
        <taxon>Actinomycetota</taxon>
        <taxon>Actinomycetes</taxon>
        <taxon>Propionibacteriales</taxon>
        <taxon>Nocardioidaceae</taxon>
        <taxon>Nocardioides</taxon>
    </lineage>
</organism>
<comment type="caution">
    <text evidence="9">The sequence shown here is derived from an EMBL/GenBank/DDBJ whole genome shotgun (WGS) entry which is preliminary data.</text>
</comment>
<gene>
    <name evidence="9" type="ORF">ACFPKY_15880</name>
</gene>
<dbReference type="PANTHER" id="PTHR31566">
    <property type="entry name" value="CYTOCHROME C BIOGENESIS PROTEIN CCS1, CHLOROPLASTIC"/>
    <property type="match status" value="1"/>
</dbReference>
<protein>
    <submittedName>
        <fullName evidence="9">Cytochrome c biogenesis protein ResB</fullName>
    </submittedName>
</protein>
<evidence type="ECO:0000256" key="3">
    <source>
        <dbReference type="ARBA" id="ARBA00022748"/>
    </source>
</evidence>
<dbReference type="Proteomes" id="UP001595956">
    <property type="component" value="Unassembled WGS sequence"/>
</dbReference>
<evidence type="ECO:0000256" key="1">
    <source>
        <dbReference type="ARBA" id="ARBA00004141"/>
    </source>
</evidence>
<evidence type="ECO:0000256" key="2">
    <source>
        <dbReference type="ARBA" id="ARBA00022692"/>
    </source>
</evidence>
<dbReference type="Pfam" id="PF05140">
    <property type="entry name" value="ResB"/>
    <property type="match status" value="1"/>
</dbReference>
<keyword evidence="10" id="KW-1185">Reference proteome</keyword>
<dbReference type="RefSeq" id="WP_345170574.1">
    <property type="nucleotide sequence ID" value="NZ_BAABFQ010000001.1"/>
</dbReference>
<keyword evidence="4 7" id="KW-1133">Transmembrane helix</keyword>
<name>A0ABW0N1W1_9ACTN</name>
<evidence type="ECO:0000313" key="10">
    <source>
        <dbReference type="Proteomes" id="UP001595956"/>
    </source>
</evidence>
<dbReference type="InterPro" id="IPR023494">
    <property type="entry name" value="Cyt_c_bgen_Ccs1/CcsB/ResB"/>
</dbReference>
<proteinExistence type="predicted"/>
<evidence type="ECO:0000256" key="6">
    <source>
        <dbReference type="SAM" id="MobiDB-lite"/>
    </source>
</evidence>
<feature type="region of interest" description="Disordered" evidence="6">
    <location>
        <begin position="475"/>
        <end position="496"/>
    </location>
</feature>
<keyword evidence="2 7" id="KW-0812">Transmembrane</keyword>